<organism evidence="1 2">
    <name type="scientific">Geobacter metallireducens (strain ATCC 53774 / DSM 7210 / GS-15)</name>
    <dbReference type="NCBI Taxonomy" id="269799"/>
    <lineage>
        <taxon>Bacteria</taxon>
        <taxon>Pseudomonadati</taxon>
        <taxon>Thermodesulfobacteriota</taxon>
        <taxon>Desulfuromonadia</taxon>
        <taxon>Geobacterales</taxon>
        <taxon>Geobacteraceae</taxon>
        <taxon>Geobacter</taxon>
    </lineage>
</organism>
<dbReference type="Gene3D" id="1.25.40.10">
    <property type="entry name" value="Tetratricopeptide repeat domain"/>
    <property type="match status" value="1"/>
</dbReference>
<dbReference type="KEGG" id="gme:Gmet_2663"/>
<evidence type="ECO:0000313" key="1">
    <source>
        <dbReference type="EMBL" id="ABB32881.1"/>
    </source>
</evidence>
<dbReference type="HOGENOM" id="CLU_665257_0_0_7"/>
<dbReference type="EMBL" id="CP000148">
    <property type="protein sequence ID" value="ABB32881.1"/>
    <property type="molecule type" value="Genomic_DNA"/>
</dbReference>
<dbReference type="RefSeq" id="WP_004511798.1">
    <property type="nucleotide sequence ID" value="NC_007517.1"/>
</dbReference>
<dbReference type="SUPFAM" id="SSF48452">
    <property type="entry name" value="TPR-like"/>
    <property type="match status" value="1"/>
</dbReference>
<dbReference type="STRING" id="269799.Gmet_2663"/>
<dbReference type="SUPFAM" id="SSF53335">
    <property type="entry name" value="S-adenosyl-L-methionine-dependent methyltransferases"/>
    <property type="match status" value="1"/>
</dbReference>
<keyword evidence="2" id="KW-1185">Reference proteome</keyword>
<gene>
    <name evidence="1" type="ordered locus">Gmet_2663</name>
</gene>
<sequence>MKLNIGCGHTYLKGHLNIDVSGDSVADAIMEAHDLCLDTASVDEIVASQLMEHLGFFKGKYFLAECFRVLRPSGTLRLETPHLERSFEIFLAGDRTAREDALTWLYGAETAGMQHRFCFPLELLRELVAEAGFALMHHESFLYQDNRPSLRLILRKPADRKQHEFMAELRKRLVMQEIPAFEDELVMAGQEELLKRLADALQRDAAETMGLAVYSAEIVREFFTLKGKSDANAGKCRAVAARLAESRFQGALLAMLKARPEGAGRQGDAYREILRDGIAIISAVLAGKTVELPRDEGRPVTVFSEPLLKSLADKVFARGLKQFHLGEYREALDSFGESSRIFRDNPFVYWNSARIHGLHRNADAARLNYEMALAALDASPSEVKHAHRPALMAEMNGIPPWEPVSVIEKEGSA</sequence>
<dbReference type="Gene3D" id="3.40.50.150">
    <property type="entry name" value="Vaccinia Virus protein VP39"/>
    <property type="match status" value="1"/>
</dbReference>
<dbReference type="InterPro" id="IPR029063">
    <property type="entry name" value="SAM-dependent_MTases_sf"/>
</dbReference>
<protein>
    <submittedName>
        <fullName evidence="1">SAM-dependent methyltransferase, putative</fullName>
    </submittedName>
</protein>
<keyword evidence="1" id="KW-0808">Transferase</keyword>
<evidence type="ECO:0000313" key="2">
    <source>
        <dbReference type="Proteomes" id="UP000007073"/>
    </source>
</evidence>
<dbReference type="AlphaFoldDB" id="Q39S93"/>
<dbReference type="Proteomes" id="UP000007073">
    <property type="component" value="Chromosome"/>
</dbReference>
<accession>Q39S93</accession>
<dbReference type="GO" id="GO:0008168">
    <property type="term" value="F:methyltransferase activity"/>
    <property type="evidence" value="ECO:0007669"/>
    <property type="project" value="UniProtKB-KW"/>
</dbReference>
<keyword evidence="1" id="KW-0489">Methyltransferase</keyword>
<proteinExistence type="predicted"/>
<dbReference type="GO" id="GO:0032259">
    <property type="term" value="P:methylation"/>
    <property type="evidence" value="ECO:0007669"/>
    <property type="project" value="UniProtKB-KW"/>
</dbReference>
<reference evidence="1 2" key="2">
    <citation type="journal article" date="2009" name="BMC Microbiol.">
        <title>The genome sequence of Geobacter metallireducens: features of metabolism, physiology and regulation common and dissimilar to Geobacter sulfurreducens.</title>
        <authorList>
            <person name="Aklujkar M."/>
            <person name="Krushkal J."/>
            <person name="DiBartolo G."/>
            <person name="Lapidus A."/>
            <person name="Land M.L."/>
            <person name="Lovley D.R."/>
        </authorList>
    </citation>
    <scope>NUCLEOTIDE SEQUENCE [LARGE SCALE GENOMIC DNA]</scope>
    <source>
        <strain evidence="2">ATCC 53774 / DSM 7210 / GS-15</strain>
    </source>
</reference>
<dbReference type="eggNOG" id="COG4627">
    <property type="taxonomic scope" value="Bacteria"/>
</dbReference>
<name>Q39S93_GEOMG</name>
<reference evidence="1 2" key="1">
    <citation type="submission" date="2005-10" db="EMBL/GenBank/DDBJ databases">
        <title>Complete sequence of Geobacter metallireducens GS-15.</title>
        <authorList>
            <consortium name="US DOE Joint Genome Institute"/>
            <person name="Copeland A."/>
            <person name="Lucas S."/>
            <person name="Lapidus A."/>
            <person name="Barry K."/>
            <person name="Detter J.C."/>
            <person name="Glavina T."/>
            <person name="Hammon N."/>
            <person name="Israni S."/>
            <person name="Pitluck S."/>
            <person name="Di Bartolo G."/>
            <person name="Chain P."/>
            <person name="Schmutz J."/>
            <person name="Larimer F."/>
            <person name="Land M."/>
            <person name="Kyrpides N."/>
            <person name="Ivanova N."/>
            <person name="Richardson P."/>
        </authorList>
    </citation>
    <scope>NUCLEOTIDE SEQUENCE [LARGE SCALE GENOMIC DNA]</scope>
    <source>
        <strain evidence="2">ATCC 53774 / DSM 7210 / GS-15</strain>
    </source>
</reference>
<dbReference type="InterPro" id="IPR011990">
    <property type="entry name" value="TPR-like_helical_dom_sf"/>
</dbReference>
<dbReference type="eggNOG" id="COG0457">
    <property type="taxonomic scope" value="Bacteria"/>
</dbReference>